<dbReference type="AlphaFoldDB" id="A0AAP3CRQ4"/>
<comment type="caution">
    <text evidence="1">The sequence shown here is derived from an EMBL/GenBank/DDBJ whole genome shotgun (WGS) entry which is preliminary data.</text>
</comment>
<name>A0AAP3CRQ4_BACMO</name>
<organism evidence="1 2">
    <name type="scientific">Bacillus mojavensis</name>
    <dbReference type="NCBI Taxonomy" id="72360"/>
    <lineage>
        <taxon>Bacteria</taxon>
        <taxon>Bacillati</taxon>
        <taxon>Bacillota</taxon>
        <taxon>Bacilli</taxon>
        <taxon>Bacillales</taxon>
        <taxon>Bacillaceae</taxon>
        <taxon>Bacillus</taxon>
    </lineage>
</organism>
<gene>
    <name evidence="1" type="ORF">MOD07_09340</name>
</gene>
<reference evidence="1" key="1">
    <citation type="submission" date="2022-02" db="EMBL/GenBank/DDBJ databases">
        <title>Crop Bioprotection Bacillus Genome Sequencing.</title>
        <authorList>
            <person name="Dunlap C."/>
        </authorList>
    </citation>
    <scope>NUCLEOTIDE SEQUENCE</scope>
    <source>
        <strain evidence="1">CK3O2B-54A</strain>
    </source>
</reference>
<dbReference type="RefSeq" id="WP_268446122.1">
    <property type="nucleotide sequence ID" value="NZ_JALAQA010000005.1"/>
</dbReference>
<accession>A0AAP3CRQ4</accession>
<proteinExistence type="predicted"/>
<dbReference type="EMBL" id="JALAQA010000005">
    <property type="protein sequence ID" value="MCY8509749.1"/>
    <property type="molecule type" value="Genomic_DNA"/>
</dbReference>
<sequence length="304" mass="35438">MFVGIKKNKERTINFLENLVIEKKPERIILFSTKSESSSRLMEDFLTALNANKLKTKIIKFEDIINDSYYYIDTQKHDLVAIDGFLNKIVLTADQEKALDLFLATHEGERIFFNCPLTPKEIFSLKGQLISESSFSRTIFGSCQLFLNESDREEFLKMLYHFREISPDNRIKQSINFLENKITPYQELEFISKEKIQELLSQGNDSYNTCLILTKEPQLKLIPFENLKQFDIAVRLESFAAGNGYVGKKPSNASVNEYFRTLLEGYYTFLKTGKEQYLDYLVYSSFTDLDLILEIKKEMKKINS</sequence>
<dbReference type="Proteomes" id="UP001075387">
    <property type="component" value="Unassembled WGS sequence"/>
</dbReference>
<evidence type="ECO:0000313" key="2">
    <source>
        <dbReference type="Proteomes" id="UP001075387"/>
    </source>
</evidence>
<protein>
    <submittedName>
        <fullName evidence="1">Uncharacterized protein</fullName>
    </submittedName>
</protein>
<evidence type="ECO:0000313" key="1">
    <source>
        <dbReference type="EMBL" id="MCY8509749.1"/>
    </source>
</evidence>